<dbReference type="Proteomes" id="UP000270743">
    <property type="component" value="Unassembled WGS sequence"/>
</dbReference>
<dbReference type="AlphaFoldDB" id="A0A3S4GPQ7"/>
<keyword evidence="2" id="KW-1185">Reference proteome</keyword>
<dbReference type="OrthoDB" id="7868346at2"/>
<reference evidence="1 2" key="1">
    <citation type="submission" date="2018-12" db="EMBL/GenBank/DDBJ databases">
        <authorList>
            <person name="Criscuolo A."/>
        </authorList>
    </citation>
    <scope>NUCLEOTIDE SEQUENCE [LARGE SCALE GENOMIC DNA]</scope>
    <source>
        <strain evidence="1">ACIP1116241</strain>
    </source>
</reference>
<dbReference type="RefSeq" id="WP_126153594.1">
    <property type="nucleotide sequence ID" value="NZ_UZWE01000024.1"/>
</dbReference>
<dbReference type="EMBL" id="UZWE01000024">
    <property type="protein sequence ID" value="VDS07909.1"/>
    <property type="molecule type" value="Genomic_DNA"/>
</dbReference>
<evidence type="ECO:0000313" key="2">
    <source>
        <dbReference type="Proteomes" id="UP000270743"/>
    </source>
</evidence>
<gene>
    <name evidence="1" type="ORF">PARHAE_01089</name>
</gene>
<proteinExistence type="predicted"/>
<evidence type="ECO:0000313" key="1">
    <source>
        <dbReference type="EMBL" id="VDS07909.1"/>
    </source>
</evidence>
<name>A0A3S4GPQ7_9RHOB</name>
<protein>
    <submittedName>
        <fullName evidence="1">Uncharacterized protein</fullName>
    </submittedName>
</protein>
<sequence length="99" mass="11112">MIWDRFTVIRALIPHKPSTGDTARRWRNARAVAPELAADVIRFSGLLTMQPARFVDGFSTPELDPARLAYEAGRRDLGLQLLALMGVSQTELNAMMEDR</sequence>
<organism evidence="1 2">
    <name type="scientific">Paracoccus haematequi</name>
    <dbReference type="NCBI Taxonomy" id="2491866"/>
    <lineage>
        <taxon>Bacteria</taxon>
        <taxon>Pseudomonadati</taxon>
        <taxon>Pseudomonadota</taxon>
        <taxon>Alphaproteobacteria</taxon>
        <taxon>Rhodobacterales</taxon>
        <taxon>Paracoccaceae</taxon>
        <taxon>Paracoccus</taxon>
    </lineage>
</organism>
<accession>A0A3S4GPQ7</accession>